<evidence type="ECO:0000259" key="1">
    <source>
        <dbReference type="Pfam" id="PF02229"/>
    </source>
</evidence>
<name>A0ABY8ECV4_9FIRM</name>
<dbReference type="InterPro" id="IPR017154">
    <property type="entry name" value="PC4-like"/>
</dbReference>
<dbReference type="Pfam" id="PF02229">
    <property type="entry name" value="PC4"/>
    <property type="match status" value="1"/>
</dbReference>
<proteinExistence type="predicted"/>
<reference evidence="2 3" key="1">
    <citation type="submission" date="2023-03" db="EMBL/GenBank/DDBJ databases">
        <title>Complete genome sequence of Tepidibacter sp. SWIR-1, isolated from a deep-sea hydrothermal vent.</title>
        <authorList>
            <person name="Li X."/>
        </authorList>
    </citation>
    <scope>NUCLEOTIDE SEQUENCE [LARGE SCALE GENOMIC DNA]</scope>
    <source>
        <strain evidence="2 3">SWIR-1</strain>
    </source>
</reference>
<dbReference type="InterPro" id="IPR003173">
    <property type="entry name" value="PC4_C"/>
</dbReference>
<dbReference type="EMBL" id="CP120733">
    <property type="protein sequence ID" value="WFD09730.1"/>
    <property type="molecule type" value="Genomic_DNA"/>
</dbReference>
<keyword evidence="3" id="KW-1185">Reference proteome</keyword>
<evidence type="ECO:0000313" key="2">
    <source>
        <dbReference type="EMBL" id="WFD09730.1"/>
    </source>
</evidence>
<sequence>MANIKYEIKETVGTISENNKGWSKELNLISWNNREAKYDLRDWSSEHEKMGKGVTLTKDELIKLKEILNSMDI</sequence>
<accession>A0ABY8ECV4</accession>
<dbReference type="Gene3D" id="2.30.31.70">
    <property type="match status" value="1"/>
</dbReference>
<gene>
    <name evidence="2" type="ORF">P4S50_15235</name>
</gene>
<evidence type="ECO:0000313" key="3">
    <source>
        <dbReference type="Proteomes" id="UP001222800"/>
    </source>
</evidence>
<dbReference type="RefSeq" id="WP_277731670.1">
    <property type="nucleotide sequence ID" value="NZ_CP120733.1"/>
</dbReference>
<organism evidence="2 3">
    <name type="scientific">Tepidibacter hydrothermalis</name>
    <dbReference type="NCBI Taxonomy" id="3036126"/>
    <lineage>
        <taxon>Bacteria</taxon>
        <taxon>Bacillati</taxon>
        <taxon>Bacillota</taxon>
        <taxon>Clostridia</taxon>
        <taxon>Peptostreptococcales</taxon>
        <taxon>Peptostreptococcaceae</taxon>
        <taxon>Tepidibacter</taxon>
    </lineage>
</organism>
<feature type="domain" description="Transcriptional coactivator p15 (PC4) C-terminal" evidence="1">
    <location>
        <begin position="19"/>
        <end position="67"/>
    </location>
</feature>
<dbReference type="PIRSF" id="PIRSF037246">
    <property type="entry name" value="UCP037246"/>
    <property type="match status" value="1"/>
</dbReference>
<protein>
    <submittedName>
        <fullName evidence="2">PC4/YdbC family ssDNA-binding protein</fullName>
    </submittedName>
</protein>
<dbReference type="Proteomes" id="UP001222800">
    <property type="component" value="Chromosome"/>
</dbReference>